<comment type="caution">
    <text evidence="2">The sequence shown here is derived from an EMBL/GenBank/DDBJ whole genome shotgun (WGS) entry which is preliminary data.</text>
</comment>
<evidence type="ECO:0000256" key="1">
    <source>
        <dbReference type="SAM" id="Phobius"/>
    </source>
</evidence>
<dbReference type="InterPro" id="IPR036259">
    <property type="entry name" value="MFS_trans_sf"/>
</dbReference>
<evidence type="ECO:0000313" key="3">
    <source>
        <dbReference type="Proteomes" id="UP000612893"/>
    </source>
</evidence>
<name>A0A934K2R9_9BACT</name>
<feature type="transmembrane region" description="Helical" evidence="1">
    <location>
        <begin position="160"/>
        <end position="180"/>
    </location>
</feature>
<protein>
    <submittedName>
        <fullName evidence="2">MFS transporter</fullName>
    </submittedName>
</protein>
<dbReference type="AlphaFoldDB" id="A0A934K2R9"/>
<dbReference type="PANTHER" id="PTHR23520:SF5">
    <property type="entry name" value="TRANSPORTER, PUTATIVE (AFU_ORTHOLOGUE AFUA_3G04000)-RELATED"/>
    <property type="match status" value="1"/>
</dbReference>
<dbReference type="GO" id="GO:0022857">
    <property type="term" value="F:transmembrane transporter activity"/>
    <property type="evidence" value="ECO:0007669"/>
    <property type="project" value="InterPro"/>
</dbReference>
<feature type="transmembrane region" description="Helical" evidence="1">
    <location>
        <begin position="200"/>
        <end position="223"/>
    </location>
</feature>
<sequence>MLASRDLKLLLVRALGWGAASVLLAFHLEARGFGAVSIGLFLTLSLATASLSGLLSAAASARFGHRPVLAATGVLMALTGLDLAFATQPVLLTLAALTGMCAAGSMDVGPFPSVEQAVLAESADASHRNRAFARYALTGALAFSAGAALAGLVHSLAASQAFYVAYAVLGLLTAAIPLFLSATVRGTRRGSPVFGNVRPLLVLSGLFALDSFGGGFAWCLPWSSTGCTSALEPLPRCWGRPSPSCRFSTPSATRPRGGSRTASG</sequence>
<feature type="transmembrane region" description="Helical" evidence="1">
    <location>
        <begin position="35"/>
        <end position="55"/>
    </location>
</feature>
<dbReference type="Pfam" id="PF07690">
    <property type="entry name" value="MFS_1"/>
    <property type="match status" value="1"/>
</dbReference>
<dbReference type="EMBL" id="JAEKNR010000209">
    <property type="protein sequence ID" value="MBJ7600536.1"/>
    <property type="molecule type" value="Genomic_DNA"/>
</dbReference>
<keyword evidence="1" id="KW-0812">Transmembrane</keyword>
<dbReference type="RefSeq" id="WP_338204403.1">
    <property type="nucleotide sequence ID" value="NZ_JAEKNR010000209.1"/>
</dbReference>
<keyword evidence="1" id="KW-1133">Transmembrane helix</keyword>
<dbReference type="PANTHER" id="PTHR23520">
    <property type="entry name" value="TRANSPORTER, PUTATIVE (AFU_ORTHOLOGUE AFUA_3G04000)-RELATED"/>
    <property type="match status" value="1"/>
</dbReference>
<dbReference type="InterPro" id="IPR011701">
    <property type="entry name" value="MFS"/>
</dbReference>
<dbReference type="SUPFAM" id="SSF103473">
    <property type="entry name" value="MFS general substrate transporter"/>
    <property type="match status" value="1"/>
</dbReference>
<organism evidence="2 3">
    <name type="scientific">Candidatus Nephthysia bennettiae</name>
    <dbReference type="NCBI Taxonomy" id="3127016"/>
    <lineage>
        <taxon>Bacteria</taxon>
        <taxon>Bacillati</taxon>
        <taxon>Candidatus Dormiibacterota</taxon>
        <taxon>Candidatus Dormibacteria</taxon>
        <taxon>Candidatus Dormibacterales</taxon>
        <taxon>Candidatus Dormibacteraceae</taxon>
        <taxon>Candidatus Nephthysia</taxon>
    </lineage>
</organism>
<accession>A0A934K2R9</accession>
<feature type="transmembrane region" description="Helical" evidence="1">
    <location>
        <begin position="67"/>
        <end position="85"/>
    </location>
</feature>
<feature type="transmembrane region" description="Helical" evidence="1">
    <location>
        <begin position="132"/>
        <end position="154"/>
    </location>
</feature>
<proteinExistence type="predicted"/>
<dbReference type="Gene3D" id="1.20.1250.20">
    <property type="entry name" value="MFS general substrate transporter like domains"/>
    <property type="match status" value="1"/>
</dbReference>
<evidence type="ECO:0000313" key="2">
    <source>
        <dbReference type="EMBL" id="MBJ7600536.1"/>
    </source>
</evidence>
<dbReference type="Proteomes" id="UP000612893">
    <property type="component" value="Unassembled WGS sequence"/>
</dbReference>
<keyword evidence="1" id="KW-0472">Membrane</keyword>
<keyword evidence="3" id="KW-1185">Reference proteome</keyword>
<gene>
    <name evidence="2" type="ORF">JF922_21010</name>
</gene>
<reference evidence="2" key="1">
    <citation type="submission" date="2020-10" db="EMBL/GenBank/DDBJ databases">
        <title>Ca. Dormibacterota MAGs.</title>
        <authorList>
            <person name="Montgomery K."/>
        </authorList>
    </citation>
    <scope>NUCLEOTIDE SEQUENCE [LARGE SCALE GENOMIC DNA]</scope>
    <source>
        <strain evidence="2">SC8812_S17_10</strain>
    </source>
</reference>